<evidence type="ECO:0000313" key="2">
    <source>
        <dbReference type="EMBL" id="SER52958.1"/>
    </source>
</evidence>
<organism evidence="2 3">
    <name type="scientific">Lachnobacterium bovis</name>
    <dbReference type="NCBI Taxonomy" id="140626"/>
    <lineage>
        <taxon>Bacteria</taxon>
        <taxon>Bacillati</taxon>
        <taxon>Bacillota</taxon>
        <taxon>Clostridia</taxon>
        <taxon>Lachnospirales</taxon>
        <taxon>Lachnospiraceae</taxon>
        <taxon>Lachnobacterium</taxon>
    </lineage>
</organism>
<protein>
    <submittedName>
        <fullName evidence="2">Uncharacterized protein</fullName>
    </submittedName>
</protein>
<feature type="transmembrane region" description="Helical" evidence="1">
    <location>
        <begin position="31"/>
        <end position="54"/>
    </location>
</feature>
<gene>
    <name evidence="2" type="ORF">SAMN02910429_00362</name>
</gene>
<dbReference type="RefSeq" id="WP_074730347.1">
    <property type="nucleotide sequence ID" value="NZ_FOGW01000005.1"/>
</dbReference>
<dbReference type="SUPFAM" id="SSF48452">
    <property type="entry name" value="TPR-like"/>
    <property type="match status" value="1"/>
</dbReference>
<keyword evidence="1" id="KW-0472">Membrane</keyword>
<keyword evidence="3" id="KW-1185">Reference proteome</keyword>
<dbReference type="EMBL" id="FOGW01000005">
    <property type="protein sequence ID" value="SER52958.1"/>
    <property type="molecule type" value="Genomic_DNA"/>
</dbReference>
<keyword evidence="1" id="KW-0812">Transmembrane</keyword>
<evidence type="ECO:0000313" key="3">
    <source>
        <dbReference type="Proteomes" id="UP000182471"/>
    </source>
</evidence>
<dbReference type="Proteomes" id="UP000182471">
    <property type="component" value="Unassembled WGS sequence"/>
</dbReference>
<name>A0A1H9PXV6_9FIRM</name>
<evidence type="ECO:0000256" key="1">
    <source>
        <dbReference type="SAM" id="Phobius"/>
    </source>
</evidence>
<accession>A0A1H9PXV6</accession>
<dbReference type="InterPro" id="IPR011990">
    <property type="entry name" value="TPR-like_helical_dom_sf"/>
</dbReference>
<reference evidence="3" key="1">
    <citation type="submission" date="2016-10" db="EMBL/GenBank/DDBJ databases">
        <authorList>
            <person name="Varghese N."/>
            <person name="Submissions S."/>
        </authorList>
    </citation>
    <scope>NUCLEOTIDE SEQUENCE [LARGE SCALE GENOMIC DNA]</scope>
    <source>
        <strain evidence="3">S1b</strain>
    </source>
</reference>
<dbReference type="AlphaFoldDB" id="A0A1H9PXV6"/>
<sequence length="307" mass="35879">MEAVIVLSVHLLFVILFFVLSYKDLVTNSRLMLALVVFIPFVGTITFLVMEYFLRFHVKKARSIFSFIKDKADKNEIMVKDDNFSDYSTLRSNNISSDDAIPLEDALVMDDRQMRRHVMLDVLMDSSGNHAHSAIINKARLNDDVEVVHYATTATIQITDDFEKKLINLAKKYKEAKGEERFSVLDEYINTLEIYLNTGILQGNNLRIHQETYNQLLAERSNNLNDIEDYEKLANSYIKMGQFNLAEIIINEMVELWPNSEHTWLTQIRFLTTLKRGNELHELITRIKNGSFYKSKKLQEIIEFWDY</sequence>
<keyword evidence="1" id="KW-1133">Transmembrane helix</keyword>
<proteinExistence type="predicted"/>